<dbReference type="Pfam" id="PF05699">
    <property type="entry name" value="Dimer_Tnp_hAT"/>
    <property type="match status" value="1"/>
</dbReference>
<protein>
    <recommendedName>
        <fullName evidence="1">HAT C-terminal dimerisation domain-containing protein</fullName>
    </recommendedName>
</protein>
<organism evidence="2">
    <name type="scientific">Palpitomonas bilix</name>
    <dbReference type="NCBI Taxonomy" id="652834"/>
    <lineage>
        <taxon>Eukaryota</taxon>
        <taxon>Eukaryota incertae sedis</taxon>
    </lineage>
</organism>
<dbReference type="EMBL" id="HBIB01044550">
    <property type="protein sequence ID" value="CAE0266774.1"/>
    <property type="molecule type" value="Transcribed_RNA"/>
</dbReference>
<reference evidence="2" key="1">
    <citation type="submission" date="2021-01" db="EMBL/GenBank/DDBJ databases">
        <authorList>
            <person name="Corre E."/>
            <person name="Pelletier E."/>
            <person name="Niang G."/>
            <person name="Scheremetjew M."/>
            <person name="Finn R."/>
            <person name="Kale V."/>
            <person name="Holt S."/>
            <person name="Cochrane G."/>
            <person name="Meng A."/>
            <person name="Brown T."/>
            <person name="Cohen L."/>
        </authorList>
    </citation>
    <scope>NUCLEOTIDE SEQUENCE</scope>
    <source>
        <strain evidence="2">NIES-2562</strain>
    </source>
</reference>
<gene>
    <name evidence="2" type="ORF">PBIL07802_LOCUS29116</name>
</gene>
<feature type="domain" description="HAT C-terminal dimerisation" evidence="1">
    <location>
        <begin position="240"/>
        <end position="304"/>
    </location>
</feature>
<evidence type="ECO:0000259" key="1">
    <source>
        <dbReference type="Pfam" id="PF05699"/>
    </source>
</evidence>
<dbReference type="AlphaFoldDB" id="A0A7S3LVF3"/>
<evidence type="ECO:0000313" key="2">
    <source>
        <dbReference type="EMBL" id="CAE0266774.1"/>
    </source>
</evidence>
<sequence length="347" mass="38720">MINDFRPELARARRTKSETEQLEHAYSACVDAGRHLNEVLTDRRRDLSEMSVDHQYIAISSIALNLDPRAVESNVYDDMVAVAYDRVELLCKPDEAVATSKGDQVVFSSEYMKDIARGLFKESREISLSYVEKVTLSTDERRKVRSVAQTSPDHEVEEHSSVASALQELVEQQWSDSLTPMEVRGAAASEFRAFASRIKEGLVKAAEVVRRTHDFATTEIVEGPASDERAKVVLETFKRENKSPLLFWKSLSKVAPILSAVAMAVFAIPAGSAPSNSPSGSDEEEIARHIADMTVSKARNYLCLHSAGRREGVLQNFDNLWGVTPFRLRRHTSTDGELAEYGPDEEE</sequence>
<accession>A0A7S3LVF3</accession>
<dbReference type="GO" id="GO:0046983">
    <property type="term" value="F:protein dimerization activity"/>
    <property type="evidence" value="ECO:0007669"/>
    <property type="project" value="InterPro"/>
</dbReference>
<proteinExistence type="predicted"/>
<name>A0A7S3LVF3_9EUKA</name>
<dbReference type="InterPro" id="IPR008906">
    <property type="entry name" value="HATC_C_dom"/>
</dbReference>